<reference evidence="1" key="1">
    <citation type="submission" date="2022-09" db="EMBL/GenBank/DDBJ databases">
        <authorList>
            <person name="Duchaud E."/>
        </authorList>
    </citation>
    <scope>NUCLEOTIDE SEQUENCE</scope>
    <source>
        <strain evidence="1">TRV642</strain>
    </source>
</reference>
<name>A0A9W4THL8_9FLAO</name>
<sequence length="267" mass="31327">MENLNKLYDLTLKIKSIIHKSHFKKNDARLAYFENLYSIINEFYAGKVFFRIAQEIKNGSIKFDQSIAPLQPHILRVYEIADHPLLANGYHNDLNRRLFIDTFTNFETTISFCFEEIISDDEMGKIVVDLNSRIIKITKDLPDENKDLLLNELKKNTFIPLSRKFRYLSKLKTNCYPADIKSDLAFIEFCSKLRNCVSHSAGYYKGNDFQYEFENVMFIFKNDAFLDMQGLNEFVFLKINERLSNIINNLNACLEHIGFIQYPDDGF</sequence>
<accession>A0A9W4THL8</accession>
<gene>
    <name evidence="1" type="ORF">TRV642_3364</name>
</gene>
<proteinExistence type="predicted"/>
<evidence type="ECO:0000313" key="2">
    <source>
        <dbReference type="Proteomes" id="UP001152749"/>
    </source>
</evidence>
<dbReference type="EMBL" id="OX336425">
    <property type="protein sequence ID" value="CAI2768167.1"/>
    <property type="molecule type" value="Genomic_DNA"/>
</dbReference>
<evidence type="ECO:0000313" key="1">
    <source>
        <dbReference type="EMBL" id="CAI2768167.1"/>
    </source>
</evidence>
<organism evidence="1 2">
    <name type="scientific">Flavobacterium collinsii</name>
    <dbReference type="NCBI Taxonomy" id="1114861"/>
    <lineage>
        <taxon>Bacteria</taxon>
        <taxon>Pseudomonadati</taxon>
        <taxon>Bacteroidota</taxon>
        <taxon>Flavobacteriia</taxon>
        <taxon>Flavobacteriales</taxon>
        <taxon>Flavobacteriaceae</taxon>
        <taxon>Flavobacterium</taxon>
    </lineage>
</organism>
<dbReference type="AlphaFoldDB" id="A0A9W4THL8"/>
<dbReference type="KEGG" id="fcs:TRV642_3364"/>
<dbReference type="RefSeq" id="WP_263360840.1">
    <property type="nucleotide sequence ID" value="NZ_OX336425.1"/>
</dbReference>
<dbReference type="Proteomes" id="UP001152749">
    <property type="component" value="Chromosome"/>
</dbReference>
<protein>
    <submittedName>
        <fullName evidence="1">Uncharacterized protein</fullName>
    </submittedName>
</protein>